<evidence type="ECO:0008006" key="4">
    <source>
        <dbReference type="Google" id="ProtNLM"/>
    </source>
</evidence>
<organism evidence="2 3">
    <name type="scientific">Cystobacter fuscus</name>
    <dbReference type="NCBI Taxonomy" id="43"/>
    <lineage>
        <taxon>Bacteria</taxon>
        <taxon>Pseudomonadati</taxon>
        <taxon>Myxococcota</taxon>
        <taxon>Myxococcia</taxon>
        <taxon>Myxococcales</taxon>
        <taxon>Cystobacterineae</taxon>
        <taxon>Archangiaceae</taxon>
        <taxon>Cystobacter</taxon>
    </lineage>
</organism>
<dbReference type="KEGG" id="cfus:CYFUS_001628"/>
<dbReference type="RefSeq" id="WP_095984722.1">
    <property type="nucleotide sequence ID" value="NZ_CP022098.1"/>
</dbReference>
<evidence type="ECO:0000313" key="3">
    <source>
        <dbReference type="Proteomes" id="UP000217257"/>
    </source>
</evidence>
<accession>A0A250IWW6</accession>
<proteinExistence type="predicted"/>
<name>A0A250IWW6_9BACT</name>
<evidence type="ECO:0000313" key="2">
    <source>
        <dbReference type="EMBL" id="ATB36214.1"/>
    </source>
</evidence>
<dbReference type="Proteomes" id="UP000217257">
    <property type="component" value="Chromosome"/>
</dbReference>
<keyword evidence="1" id="KW-0732">Signal</keyword>
<feature type="chain" id="PRO_5012716020" description="Lipoprotein" evidence="1">
    <location>
        <begin position="25"/>
        <end position="293"/>
    </location>
</feature>
<reference evidence="2 3" key="1">
    <citation type="submission" date="2017-06" db="EMBL/GenBank/DDBJ databases">
        <title>Sequencing and comparative analysis of myxobacterial genomes.</title>
        <authorList>
            <person name="Rupp O."/>
            <person name="Goesmann A."/>
            <person name="Sogaard-Andersen L."/>
        </authorList>
    </citation>
    <scope>NUCLEOTIDE SEQUENCE [LARGE SCALE GENOMIC DNA]</scope>
    <source>
        <strain evidence="2 3">DSM 52655</strain>
    </source>
</reference>
<dbReference type="PROSITE" id="PS51257">
    <property type="entry name" value="PROKAR_LIPOPROTEIN"/>
    <property type="match status" value="1"/>
</dbReference>
<protein>
    <recommendedName>
        <fullName evidence="4">Lipoprotein</fullName>
    </recommendedName>
</protein>
<dbReference type="AlphaFoldDB" id="A0A250IWW6"/>
<sequence length="293" mass="31053">MIRTLLRPSSLLLACVLASGCGPAPEPEPTPETTAAAQPLRWPKWIRVIGADIVGAIEGAQTGGTIGAVFGPEGAVIGTVAGAVIYGTQASVEAASATTTTQGVSAGSRASSDPSNALNPFDHIGRHHNVELDNSVSIIGPGGCIPNPFPFPFPRDRTQGPLWDYAAKELKTPQEFLALPEFKEGWYDSLDFVASTANDDIETSIKKRVESGKMTAAVGQRLTRYFTTVAPLDTDKLIAATKSFEKETLADKTLTEQDRSTLLSGYSVARYSAAYWADQAAKTTTSPWCGCSK</sequence>
<feature type="signal peptide" evidence="1">
    <location>
        <begin position="1"/>
        <end position="24"/>
    </location>
</feature>
<gene>
    <name evidence="2" type="ORF">CYFUS_001628</name>
</gene>
<dbReference type="EMBL" id="CP022098">
    <property type="protein sequence ID" value="ATB36214.1"/>
    <property type="molecule type" value="Genomic_DNA"/>
</dbReference>
<evidence type="ECO:0000256" key="1">
    <source>
        <dbReference type="SAM" id="SignalP"/>
    </source>
</evidence>